<accession>A0ABW8JPD8</accession>
<dbReference type="PROSITE" id="PS50011">
    <property type="entry name" value="PROTEIN_KINASE_DOM"/>
    <property type="match status" value="1"/>
</dbReference>
<organism evidence="4 5">
    <name type="scientific">Dyella ginsengisoli</name>
    <dbReference type="NCBI Taxonomy" id="363848"/>
    <lineage>
        <taxon>Bacteria</taxon>
        <taxon>Pseudomonadati</taxon>
        <taxon>Pseudomonadota</taxon>
        <taxon>Gammaproteobacteria</taxon>
        <taxon>Lysobacterales</taxon>
        <taxon>Rhodanobacteraceae</taxon>
        <taxon>Dyella</taxon>
    </lineage>
</organism>
<proteinExistence type="predicted"/>
<evidence type="ECO:0000313" key="5">
    <source>
        <dbReference type="Proteomes" id="UP001620460"/>
    </source>
</evidence>
<name>A0ABW8JPD8_9GAMM</name>
<keyword evidence="2" id="KW-0472">Membrane</keyword>
<evidence type="ECO:0000259" key="3">
    <source>
        <dbReference type="PROSITE" id="PS50011"/>
    </source>
</evidence>
<evidence type="ECO:0000256" key="1">
    <source>
        <dbReference type="SAM" id="MobiDB-lite"/>
    </source>
</evidence>
<dbReference type="InterPro" id="IPR011009">
    <property type="entry name" value="Kinase-like_dom_sf"/>
</dbReference>
<feature type="transmembrane region" description="Helical" evidence="2">
    <location>
        <begin position="527"/>
        <end position="547"/>
    </location>
</feature>
<feature type="region of interest" description="Disordered" evidence="1">
    <location>
        <begin position="442"/>
        <end position="525"/>
    </location>
</feature>
<feature type="domain" description="Protein kinase" evidence="3">
    <location>
        <begin position="34"/>
        <end position="301"/>
    </location>
</feature>
<dbReference type="Proteomes" id="UP001620460">
    <property type="component" value="Unassembled WGS sequence"/>
</dbReference>
<keyword evidence="2" id="KW-0812">Transmembrane</keyword>
<evidence type="ECO:0000256" key="2">
    <source>
        <dbReference type="SAM" id="Phobius"/>
    </source>
</evidence>
<sequence>MSYPTLEQYNEALQAPQVHLLDALLKSGSVRTTGLGLPLALCGGFALTYTVNAGGKRYALRCFHKEAPELERRYQAISARLKQLSSPYFLPFEFIPKGIRVLGKEYPIVKMEWASGETLSEFLEREHKNAAAITRLRGTLAKLAEFLERERIAHGDIQPGNVMVSQGGGLVQLIDYDGMFVEALRGSKATELGQLNFQHPKRSASDFDEKLDRFSFLALDVALQALASDAGIWGRTHSDPDAVVFRRNDYQAPGASSVFKEVLRLAPVESQAKSLAQVAAGSMAQVPSLSDFLQKRGIPQIIVSFTAPAQATPIAYQGPYPVLDALNYAAVLSMVGDKIELVGRILDVKRGFARNRTHYVFVNFADWRGNAVKLSIWSDGLSALRGDVPSESWVGRWITVSGLVDEPFHSNARGRHYTHLSITITQKGQIQTLTEAEAKYRLGSGPQQPANTPKNGDVLRSMGGQTRAAPSVAASQKHTPPPSSPKSGNQRVLEQMRRSSAPATQTRPTPAPSPAPSGPQTKPNSKGLGVGGWIFILLVIFIALRACSGH</sequence>
<evidence type="ECO:0000313" key="4">
    <source>
        <dbReference type="EMBL" id="MFK2902989.1"/>
    </source>
</evidence>
<dbReference type="RefSeq" id="WP_404630102.1">
    <property type="nucleotide sequence ID" value="NZ_JADIKM010000001.1"/>
</dbReference>
<dbReference type="SUPFAM" id="SSF56112">
    <property type="entry name" value="Protein kinase-like (PK-like)"/>
    <property type="match status" value="1"/>
</dbReference>
<comment type="caution">
    <text evidence="4">The sequence shown here is derived from an EMBL/GenBank/DDBJ whole genome shotgun (WGS) entry which is preliminary data.</text>
</comment>
<gene>
    <name evidence="4" type="ORF">ISP17_03370</name>
</gene>
<dbReference type="Gene3D" id="1.10.510.10">
    <property type="entry name" value="Transferase(Phosphotransferase) domain 1"/>
    <property type="match status" value="1"/>
</dbReference>
<protein>
    <submittedName>
        <fullName evidence="4">Phosphotransferase</fullName>
    </submittedName>
</protein>
<feature type="compositionally biased region" description="Low complexity" evidence="1">
    <location>
        <begin position="499"/>
        <end position="508"/>
    </location>
</feature>
<reference evidence="4 5" key="1">
    <citation type="submission" date="2020-10" db="EMBL/GenBank/DDBJ databases">
        <title>Phylogeny of dyella-like bacteria.</title>
        <authorList>
            <person name="Fu J."/>
        </authorList>
    </citation>
    <scope>NUCLEOTIDE SEQUENCE [LARGE SCALE GENOMIC DNA]</scope>
    <source>
        <strain evidence="4 5">Gsoil3046</strain>
    </source>
</reference>
<keyword evidence="2" id="KW-1133">Transmembrane helix</keyword>
<feature type="compositionally biased region" description="Polar residues" evidence="1">
    <location>
        <begin position="445"/>
        <end position="454"/>
    </location>
</feature>
<keyword evidence="5" id="KW-1185">Reference proteome</keyword>
<dbReference type="EMBL" id="JADIKM010000001">
    <property type="protein sequence ID" value="MFK2902989.1"/>
    <property type="molecule type" value="Genomic_DNA"/>
</dbReference>
<dbReference type="InterPro" id="IPR000719">
    <property type="entry name" value="Prot_kinase_dom"/>
</dbReference>